<reference evidence="1" key="1">
    <citation type="journal article" date="2015" name="Nature">
        <title>Complex archaea that bridge the gap between prokaryotes and eukaryotes.</title>
        <authorList>
            <person name="Spang A."/>
            <person name="Saw J.H."/>
            <person name="Jorgensen S.L."/>
            <person name="Zaremba-Niedzwiedzka K."/>
            <person name="Martijn J."/>
            <person name="Lind A.E."/>
            <person name="van Eijk R."/>
            <person name="Schleper C."/>
            <person name="Guy L."/>
            <person name="Ettema T.J."/>
        </authorList>
    </citation>
    <scope>NUCLEOTIDE SEQUENCE</scope>
</reference>
<gene>
    <name evidence="1" type="ORF">LCGC14_2340070</name>
</gene>
<organism evidence="1">
    <name type="scientific">marine sediment metagenome</name>
    <dbReference type="NCBI Taxonomy" id="412755"/>
    <lineage>
        <taxon>unclassified sequences</taxon>
        <taxon>metagenomes</taxon>
        <taxon>ecological metagenomes</taxon>
    </lineage>
</organism>
<evidence type="ECO:0000313" key="1">
    <source>
        <dbReference type="EMBL" id="KKL46990.1"/>
    </source>
</evidence>
<protein>
    <recommendedName>
        <fullName evidence="2">Thiolase N-terminal domain-containing protein</fullName>
    </recommendedName>
</protein>
<accession>A0A0F9EQ17</accession>
<dbReference type="EMBL" id="LAZR01033835">
    <property type="protein sequence ID" value="KKL46990.1"/>
    <property type="molecule type" value="Genomic_DNA"/>
</dbReference>
<evidence type="ECO:0008006" key="2">
    <source>
        <dbReference type="Google" id="ProtNLM"/>
    </source>
</evidence>
<proteinExistence type="predicted"/>
<comment type="caution">
    <text evidence="1">The sequence shown here is derived from an EMBL/GenBank/DDBJ whole genome shotgun (WGS) entry which is preliminary data.</text>
</comment>
<dbReference type="AlphaFoldDB" id="A0A0F9EQ17"/>
<feature type="non-terminal residue" evidence="1">
    <location>
        <position position="49"/>
    </location>
</feature>
<name>A0A0F9EQ17_9ZZZZ</name>
<sequence length="49" mass="5530">MSDKVYVYSVGMTKFGKFLDRGIKDLTAEALKAIKNDDDFNLSNIEAAW</sequence>